<dbReference type="PROSITE" id="PS00409">
    <property type="entry name" value="PROKAR_NTER_METHYL"/>
    <property type="match status" value="1"/>
</dbReference>
<dbReference type="Proteomes" id="UP001143304">
    <property type="component" value="Unassembled WGS sequence"/>
</dbReference>
<dbReference type="InterPro" id="IPR032092">
    <property type="entry name" value="PilW"/>
</dbReference>
<evidence type="ECO:0000313" key="2">
    <source>
        <dbReference type="EMBL" id="MCX2979132.1"/>
    </source>
</evidence>
<comment type="caution">
    <text evidence="2">The sequence shown here is derived from an EMBL/GenBank/DDBJ whole genome shotgun (WGS) entry which is preliminary data.</text>
</comment>
<organism evidence="2 3">
    <name type="scientific">Candidatus Marimicrobium litorale</name>
    <dbReference type="NCBI Taxonomy" id="2518991"/>
    <lineage>
        <taxon>Bacteria</taxon>
        <taxon>Pseudomonadati</taxon>
        <taxon>Pseudomonadota</taxon>
        <taxon>Gammaproteobacteria</taxon>
        <taxon>Cellvibrionales</taxon>
        <taxon>Halieaceae</taxon>
        <taxon>Marimicrobium</taxon>
    </lineage>
</organism>
<reference evidence="2" key="1">
    <citation type="submission" date="2019-02" db="EMBL/GenBank/DDBJ databases">
        <authorList>
            <person name="Li S.-H."/>
        </authorList>
    </citation>
    <scope>NUCLEOTIDE SEQUENCE</scope>
    <source>
        <strain evidence="2">IMCC11814</strain>
    </source>
</reference>
<gene>
    <name evidence="2" type="ORF">EYC82_17475</name>
</gene>
<name>A0ABT3TA40_9GAMM</name>
<dbReference type="NCBIfam" id="TIGR02532">
    <property type="entry name" value="IV_pilin_GFxxxE"/>
    <property type="match status" value="1"/>
</dbReference>
<dbReference type="RefSeq" id="WP_279250918.1">
    <property type="nucleotide sequence ID" value="NZ_SHNO01000002.1"/>
</dbReference>
<dbReference type="InterPro" id="IPR012902">
    <property type="entry name" value="N_methyl_site"/>
</dbReference>
<keyword evidence="1" id="KW-0812">Transmembrane</keyword>
<proteinExistence type="predicted"/>
<evidence type="ECO:0000256" key="1">
    <source>
        <dbReference type="SAM" id="Phobius"/>
    </source>
</evidence>
<dbReference type="EMBL" id="SHNO01000002">
    <property type="protein sequence ID" value="MCX2979132.1"/>
    <property type="molecule type" value="Genomic_DNA"/>
</dbReference>
<sequence length="342" mass="37547">MTAPLCHAVALPGRGFTLVELLVAMLLGIMLSAGMVTAYLGTKQSAVYQDQLARMQENGRLAQWLLSREVVMAGFFAGLMGPHTQTPAAEIAQCGATKWVLNIALPLDHVDNHERGTTPVATGAGVLSCLHGDQIKDGTDILLVQRTAAEPSLSHGSPAVRLGVSRVKSWYLRVEEGAPAGWEWRAPAGLGEAVVSDPQANYWKGLSRIFYVRTFSNPDDKLADMPTLCVETIAGNAMESRCLVEGIEDLQFEFGIDSNGDGVPDRYLEAPSQNQIRNAVTVRIHLLVRSIASIPGWVDEKTYMLGRKYLASRRDRYIRRVLSTTVLLRNRLRPALLRSERL</sequence>
<accession>A0ABT3TA40</accession>
<dbReference type="Pfam" id="PF16074">
    <property type="entry name" value="PilW"/>
    <property type="match status" value="1"/>
</dbReference>
<protein>
    <submittedName>
        <fullName evidence="2">Prepilin-type N-terminal cleavage/methylation domain-containing protein</fullName>
    </submittedName>
</protein>
<evidence type="ECO:0000313" key="3">
    <source>
        <dbReference type="Proteomes" id="UP001143304"/>
    </source>
</evidence>
<feature type="transmembrane region" description="Helical" evidence="1">
    <location>
        <begin position="21"/>
        <end position="40"/>
    </location>
</feature>
<keyword evidence="3" id="KW-1185">Reference proteome</keyword>
<keyword evidence="1" id="KW-0472">Membrane</keyword>
<keyword evidence="1" id="KW-1133">Transmembrane helix</keyword>